<dbReference type="InterPro" id="IPR043366">
    <property type="entry name" value="HECTD4"/>
</dbReference>
<dbReference type="Pfam" id="PF00632">
    <property type="entry name" value="HECT"/>
    <property type="match status" value="2"/>
</dbReference>
<comment type="caution">
    <text evidence="5">The sequence shown here is derived from an EMBL/GenBank/DDBJ whole genome shotgun (WGS) entry which is preliminary data.</text>
</comment>
<protein>
    <submittedName>
        <fullName evidence="5">E3 ubiquitin-protein ligase HTD4</fullName>
    </submittedName>
</protein>
<sequence length="366" mass="41289">LIFYDTKVTVMNRVLNATVQRTADHAAPEITLDPLEIVGGRLSIFVLSRLLNRTLCQTFWTLPLFPTGEIRSSENTYYCQAARQLHFLWQVCKELQSSALSLLLPCPSAAANRNKGKYILTPCPISYAEEQLLHFFGQLLGIAIRADVPLPLDLLGSFWKGLVGQPLDPEQDLQEADVLTYNYVKKFENVRRAVTDESELEALCAEISSQHHSGESPDSPSRPCCSFTYFTMAGEEVELCQGGHSLIAHTMYQVGLMETDQHIEFFWTALEMFTQEELCKFIKFACNQERIPFTCPCKDGGPDTAHVPPYPMKIAPPDGAAGQPDSRYIRVETCMFMVKLPQYTSLDVMLEKLRYAIHYREDPLSG</sequence>
<keyword evidence="1" id="KW-0808">Transferase</keyword>
<accession>A0ABV0NKH2</accession>
<dbReference type="PANTHER" id="PTHR46435">
    <property type="entry name" value="E3 UBIQUITIN-PROTEIN LIGASE HECTD4-RELATED"/>
    <property type="match status" value="1"/>
</dbReference>
<dbReference type="Proteomes" id="UP001476798">
    <property type="component" value="Unassembled WGS sequence"/>
</dbReference>
<proteinExistence type="predicted"/>
<feature type="active site" description="Glycyl thioester intermediate" evidence="3">
    <location>
        <position position="334"/>
    </location>
</feature>
<evidence type="ECO:0000256" key="1">
    <source>
        <dbReference type="ARBA" id="ARBA00022679"/>
    </source>
</evidence>
<dbReference type="Gene3D" id="3.30.2410.10">
    <property type="entry name" value="Hect, E3 ligase catalytic domain"/>
    <property type="match status" value="1"/>
</dbReference>
<dbReference type="SMART" id="SM00119">
    <property type="entry name" value="HECTc"/>
    <property type="match status" value="1"/>
</dbReference>
<dbReference type="PANTHER" id="PTHR46435:SF1">
    <property type="entry name" value="E3 UBIQUITIN-PROTEIN LIGASE HECTD4-RELATED"/>
    <property type="match status" value="1"/>
</dbReference>
<dbReference type="SUPFAM" id="SSF56204">
    <property type="entry name" value="Hect, E3 ligase catalytic domain"/>
    <property type="match status" value="1"/>
</dbReference>
<evidence type="ECO:0000313" key="5">
    <source>
        <dbReference type="EMBL" id="MEQ2171889.1"/>
    </source>
</evidence>
<evidence type="ECO:0000259" key="4">
    <source>
        <dbReference type="PROSITE" id="PS50237"/>
    </source>
</evidence>
<keyword evidence="6" id="KW-1185">Reference proteome</keyword>
<dbReference type="InterPro" id="IPR000569">
    <property type="entry name" value="HECT_dom"/>
</dbReference>
<reference evidence="5 6" key="1">
    <citation type="submission" date="2021-06" db="EMBL/GenBank/DDBJ databases">
        <authorList>
            <person name="Palmer J.M."/>
        </authorList>
    </citation>
    <scope>NUCLEOTIDE SEQUENCE [LARGE SCALE GENOMIC DNA]</scope>
    <source>
        <strain evidence="5 6">GA_2019</strain>
        <tissue evidence="5">Muscle</tissue>
    </source>
</reference>
<feature type="non-terminal residue" evidence="5">
    <location>
        <position position="1"/>
    </location>
</feature>
<dbReference type="EMBL" id="JAHRIO010041095">
    <property type="protein sequence ID" value="MEQ2171889.1"/>
    <property type="molecule type" value="Genomic_DNA"/>
</dbReference>
<dbReference type="PROSITE" id="PS50237">
    <property type="entry name" value="HECT"/>
    <property type="match status" value="1"/>
</dbReference>
<gene>
    <name evidence="5" type="primary">HECTD4</name>
    <name evidence="5" type="ORF">GOODEAATRI_015213</name>
</gene>
<dbReference type="InterPro" id="IPR035983">
    <property type="entry name" value="Hect_E3_ubiquitin_ligase"/>
</dbReference>
<evidence type="ECO:0000313" key="6">
    <source>
        <dbReference type="Proteomes" id="UP001476798"/>
    </source>
</evidence>
<feature type="domain" description="HECT" evidence="4">
    <location>
        <begin position="245"/>
        <end position="366"/>
    </location>
</feature>
<organism evidence="5 6">
    <name type="scientific">Goodea atripinnis</name>
    <dbReference type="NCBI Taxonomy" id="208336"/>
    <lineage>
        <taxon>Eukaryota</taxon>
        <taxon>Metazoa</taxon>
        <taxon>Chordata</taxon>
        <taxon>Craniata</taxon>
        <taxon>Vertebrata</taxon>
        <taxon>Euteleostomi</taxon>
        <taxon>Actinopterygii</taxon>
        <taxon>Neopterygii</taxon>
        <taxon>Teleostei</taxon>
        <taxon>Neoteleostei</taxon>
        <taxon>Acanthomorphata</taxon>
        <taxon>Ovalentaria</taxon>
        <taxon>Atherinomorphae</taxon>
        <taxon>Cyprinodontiformes</taxon>
        <taxon>Goodeidae</taxon>
        <taxon>Goodea</taxon>
    </lineage>
</organism>
<dbReference type="Gene3D" id="3.90.1750.10">
    <property type="entry name" value="Hect, E3 ligase catalytic domains"/>
    <property type="match status" value="1"/>
</dbReference>
<keyword evidence="2 3" id="KW-0833">Ubl conjugation pathway</keyword>
<evidence type="ECO:0000256" key="3">
    <source>
        <dbReference type="PROSITE-ProRule" id="PRU00104"/>
    </source>
</evidence>
<evidence type="ECO:0000256" key="2">
    <source>
        <dbReference type="ARBA" id="ARBA00022786"/>
    </source>
</evidence>
<name>A0ABV0NKH2_9TELE</name>